<dbReference type="GO" id="GO:0005524">
    <property type="term" value="F:ATP binding"/>
    <property type="evidence" value="ECO:0007669"/>
    <property type="project" value="UniProtKB-UniRule"/>
</dbReference>
<comment type="cofactor">
    <cofactor evidence="1">
        <name>Mn(2+)</name>
        <dbReference type="ChEBI" id="CHEBI:29035"/>
    </cofactor>
</comment>
<evidence type="ECO:0000256" key="10">
    <source>
        <dbReference type="ARBA" id="ARBA00042242"/>
    </source>
</evidence>
<evidence type="ECO:0000259" key="14">
    <source>
        <dbReference type="PROSITE" id="PS50975"/>
    </source>
</evidence>
<name>A0A846TS05_9MICC</name>
<protein>
    <recommendedName>
        <fullName evidence="4 12">Phosphoribosylamine--glycine ligase</fullName>
        <ecNumber evidence="4 12">6.3.4.13</ecNumber>
    </recommendedName>
    <alternativeName>
        <fullName evidence="12">GARS</fullName>
    </alternativeName>
    <alternativeName>
        <fullName evidence="10 12">Glycinamide ribonucleotide synthetase</fullName>
    </alternativeName>
    <alternativeName>
        <fullName evidence="11 12">Phosphoribosylglycinamide synthetase</fullName>
    </alternativeName>
</protein>
<dbReference type="Pfam" id="PF02844">
    <property type="entry name" value="GARS_N"/>
    <property type="match status" value="1"/>
</dbReference>
<evidence type="ECO:0000256" key="6">
    <source>
        <dbReference type="ARBA" id="ARBA00022741"/>
    </source>
</evidence>
<keyword evidence="5 12" id="KW-0436">Ligase</keyword>
<dbReference type="PROSITE" id="PS00184">
    <property type="entry name" value="GARS"/>
    <property type="match status" value="1"/>
</dbReference>
<dbReference type="GO" id="GO:0009113">
    <property type="term" value="P:purine nucleobase biosynthetic process"/>
    <property type="evidence" value="ECO:0007669"/>
    <property type="project" value="InterPro"/>
</dbReference>
<accession>A0A846TS05</accession>
<dbReference type="AlphaFoldDB" id="A0A846TS05"/>
<dbReference type="Pfam" id="PF01071">
    <property type="entry name" value="GARS_A"/>
    <property type="match status" value="1"/>
</dbReference>
<evidence type="ECO:0000256" key="12">
    <source>
        <dbReference type="HAMAP-Rule" id="MF_00138"/>
    </source>
</evidence>
<evidence type="ECO:0000256" key="4">
    <source>
        <dbReference type="ARBA" id="ARBA00013255"/>
    </source>
</evidence>
<dbReference type="PANTHER" id="PTHR43472:SF1">
    <property type="entry name" value="PHOSPHORIBOSYLAMINE--GLYCINE LIGASE, CHLOROPLASTIC"/>
    <property type="match status" value="1"/>
</dbReference>
<comment type="cofactor">
    <cofactor evidence="2">
        <name>Mg(2+)</name>
        <dbReference type="ChEBI" id="CHEBI:18420"/>
    </cofactor>
</comment>
<dbReference type="InterPro" id="IPR011761">
    <property type="entry name" value="ATP-grasp"/>
</dbReference>
<gene>
    <name evidence="12 15" type="primary">purD</name>
    <name evidence="15" type="ORF">GTW58_01355</name>
</gene>
<dbReference type="InterPro" id="IPR000115">
    <property type="entry name" value="PRibGlycinamide_synth"/>
</dbReference>
<keyword evidence="8 13" id="KW-0067">ATP-binding</keyword>
<keyword evidence="7 12" id="KW-0658">Purine biosynthesis</keyword>
<evidence type="ECO:0000256" key="1">
    <source>
        <dbReference type="ARBA" id="ARBA00001936"/>
    </source>
</evidence>
<dbReference type="InterPro" id="IPR037123">
    <property type="entry name" value="PRibGlycinamide_synth_C_sf"/>
</dbReference>
<comment type="caution">
    <text evidence="15">The sequence shown here is derived from an EMBL/GenBank/DDBJ whole genome shotgun (WGS) entry which is preliminary data.</text>
</comment>
<dbReference type="InterPro" id="IPR011054">
    <property type="entry name" value="Rudment_hybrid_motif"/>
</dbReference>
<dbReference type="Pfam" id="PF02843">
    <property type="entry name" value="GARS_C"/>
    <property type="match status" value="1"/>
</dbReference>
<dbReference type="SUPFAM" id="SSF56059">
    <property type="entry name" value="Glutathione synthetase ATP-binding domain-like"/>
    <property type="match status" value="1"/>
</dbReference>
<dbReference type="PROSITE" id="PS50975">
    <property type="entry name" value="ATP_GRASP"/>
    <property type="match status" value="1"/>
</dbReference>
<keyword evidence="6 13" id="KW-0547">Nucleotide-binding</keyword>
<evidence type="ECO:0000313" key="16">
    <source>
        <dbReference type="Proteomes" id="UP000521379"/>
    </source>
</evidence>
<dbReference type="UniPathway" id="UPA00074">
    <property type="reaction ID" value="UER00125"/>
</dbReference>
<dbReference type="InterPro" id="IPR016185">
    <property type="entry name" value="PreATP-grasp_dom_sf"/>
</dbReference>
<dbReference type="SUPFAM" id="SSF51246">
    <property type="entry name" value="Rudiment single hybrid motif"/>
    <property type="match status" value="1"/>
</dbReference>
<dbReference type="SMART" id="SM01210">
    <property type="entry name" value="GARS_C"/>
    <property type="match status" value="1"/>
</dbReference>
<evidence type="ECO:0000313" key="15">
    <source>
        <dbReference type="EMBL" id="NKE08614.1"/>
    </source>
</evidence>
<dbReference type="NCBIfam" id="TIGR00877">
    <property type="entry name" value="purD"/>
    <property type="match status" value="1"/>
</dbReference>
<dbReference type="EC" id="6.3.4.13" evidence="4 12"/>
<sequence length="434" mass="44916">MLSVKTLVIGPGGREHAIVRALLCDPGVEEVHAAPGNAGMAQDVPVHPLDTTDPQATVELASSLAADLVVVGPEVPLVAGVADALREAGFPVFGPSAQAAVLEGSKSFAKEIMAAAQVPTAAARTCFTAQEAASALEEFGAPHVVKDDGLAAGKGVVVTSDRQVAMDHAAACFAAGGHVVIEEFLDGPEVSLFVLCDGSDVVPLSPAQDFKRIFDEDQGPNTGGMGAYTPLDWLPDGFVDQVVQTVARPVVQEMARRGTPFNGVLYCGLAVTSRGVKVIEFNVRFGDPETQSVLARLESPLGQVLLDAANGELGSSGHVPLQWNPQASVNVVVASEGYPESSRKGDVITGLEAAAAVDGVAVLHAGTAFNHDHQVVADGGRVLSVVALGENLNQARERAYRGIQEIGLEGSQHRTDIALKAARGEITVAQLGQE</sequence>
<proteinExistence type="inferred from homology"/>
<evidence type="ECO:0000256" key="7">
    <source>
        <dbReference type="ARBA" id="ARBA00022755"/>
    </source>
</evidence>
<organism evidence="15 16">
    <name type="scientific">Kocuria subflava</name>
    <dbReference type="NCBI Taxonomy" id="1736139"/>
    <lineage>
        <taxon>Bacteria</taxon>
        <taxon>Bacillati</taxon>
        <taxon>Actinomycetota</taxon>
        <taxon>Actinomycetes</taxon>
        <taxon>Micrococcales</taxon>
        <taxon>Micrococcaceae</taxon>
        <taxon>Kocuria</taxon>
    </lineage>
</organism>
<dbReference type="Gene3D" id="3.30.1490.20">
    <property type="entry name" value="ATP-grasp fold, A domain"/>
    <property type="match status" value="1"/>
</dbReference>
<dbReference type="HAMAP" id="MF_00138">
    <property type="entry name" value="GARS"/>
    <property type="match status" value="1"/>
</dbReference>
<evidence type="ECO:0000256" key="5">
    <source>
        <dbReference type="ARBA" id="ARBA00022598"/>
    </source>
</evidence>
<evidence type="ECO:0000256" key="9">
    <source>
        <dbReference type="ARBA" id="ARBA00038345"/>
    </source>
</evidence>
<dbReference type="GO" id="GO:0004637">
    <property type="term" value="F:phosphoribosylamine-glycine ligase activity"/>
    <property type="evidence" value="ECO:0007669"/>
    <property type="project" value="UniProtKB-UniRule"/>
</dbReference>
<dbReference type="InterPro" id="IPR020560">
    <property type="entry name" value="PRibGlycinamide_synth_C-dom"/>
</dbReference>
<dbReference type="Gene3D" id="3.40.50.20">
    <property type="match status" value="1"/>
</dbReference>
<comment type="similarity">
    <text evidence="9 12">Belongs to the GARS family.</text>
</comment>
<dbReference type="SUPFAM" id="SSF52440">
    <property type="entry name" value="PreATP-grasp domain"/>
    <property type="match status" value="1"/>
</dbReference>
<evidence type="ECO:0000256" key="3">
    <source>
        <dbReference type="ARBA" id="ARBA00005174"/>
    </source>
</evidence>
<dbReference type="PANTHER" id="PTHR43472">
    <property type="entry name" value="PHOSPHORIBOSYLAMINE--GLYCINE LIGASE"/>
    <property type="match status" value="1"/>
</dbReference>
<evidence type="ECO:0000256" key="2">
    <source>
        <dbReference type="ARBA" id="ARBA00001946"/>
    </source>
</evidence>
<dbReference type="InterPro" id="IPR020561">
    <property type="entry name" value="PRibGlycinamid_synth_ATP-grasp"/>
</dbReference>
<evidence type="ECO:0000256" key="11">
    <source>
        <dbReference type="ARBA" id="ARBA00042864"/>
    </source>
</evidence>
<dbReference type="EMBL" id="JAAVUN010000001">
    <property type="protein sequence ID" value="NKE08614.1"/>
    <property type="molecule type" value="Genomic_DNA"/>
</dbReference>
<dbReference type="GO" id="GO:0046872">
    <property type="term" value="F:metal ion binding"/>
    <property type="evidence" value="ECO:0007669"/>
    <property type="project" value="InterPro"/>
</dbReference>
<dbReference type="Gene3D" id="3.30.470.20">
    <property type="entry name" value="ATP-grasp fold, B domain"/>
    <property type="match status" value="1"/>
</dbReference>
<evidence type="ECO:0000256" key="13">
    <source>
        <dbReference type="PROSITE-ProRule" id="PRU00409"/>
    </source>
</evidence>
<reference evidence="15 16" key="1">
    <citation type="submission" date="2020-02" db="EMBL/GenBank/DDBJ databases">
        <authorList>
            <person name="Sun Q."/>
        </authorList>
    </citation>
    <scope>NUCLEOTIDE SEQUENCE [LARGE SCALE GENOMIC DNA]</scope>
    <source>
        <strain evidence="15 16">YIM 13062</strain>
    </source>
</reference>
<dbReference type="SMART" id="SM01209">
    <property type="entry name" value="GARS_A"/>
    <property type="match status" value="1"/>
</dbReference>
<dbReference type="RefSeq" id="WP_119933189.1">
    <property type="nucleotide sequence ID" value="NZ_JAAVUN010000001.1"/>
</dbReference>
<evidence type="ECO:0000256" key="8">
    <source>
        <dbReference type="ARBA" id="ARBA00022840"/>
    </source>
</evidence>
<feature type="domain" description="ATP-grasp" evidence="14">
    <location>
        <begin position="110"/>
        <end position="310"/>
    </location>
</feature>
<dbReference type="Proteomes" id="UP000521379">
    <property type="component" value="Unassembled WGS sequence"/>
</dbReference>
<comment type="pathway">
    <text evidence="3 12">Purine metabolism; IMP biosynthesis via de novo pathway; N(1)-(5-phospho-D-ribosyl)glycinamide from 5-phospho-alpha-D-ribose 1-diphosphate: step 2/2.</text>
</comment>
<dbReference type="InterPro" id="IPR020562">
    <property type="entry name" value="PRibGlycinamide_synth_N"/>
</dbReference>
<comment type="catalytic activity">
    <reaction evidence="12">
        <text>5-phospho-beta-D-ribosylamine + glycine + ATP = N(1)-(5-phospho-beta-D-ribosyl)glycinamide + ADP + phosphate + H(+)</text>
        <dbReference type="Rhea" id="RHEA:17453"/>
        <dbReference type="ChEBI" id="CHEBI:15378"/>
        <dbReference type="ChEBI" id="CHEBI:30616"/>
        <dbReference type="ChEBI" id="CHEBI:43474"/>
        <dbReference type="ChEBI" id="CHEBI:57305"/>
        <dbReference type="ChEBI" id="CHEBI:58681"/>
        <dbReference type="ChEBI" id="CHEBI:143788"/>
        <dbReference type="ChEBI" id="CHEBI:456216"/>
        <dbReference type="EC" id="6.3.4.13"/>
    </reaction>
</comment>
<keyword evidence="16" id="KW-1185">Reference proteome</keyword>
<dbReference type="Gene3D" id="3.90.600.10">
    <property type="entry name" value="Phosphoribosylglycinamide synthetase, C-terminal domain"/>
    <property type="match status" value="1"/>
</dbReference>
<dbReference type="InterPro" id="IPR020559">
    <property type="entry name" value="PRibGlycinamide_synth_CS"/>
</dbReference>
<dbReference type="GO" id="GO:0006189">
    <property type="term" value="P:'de novo' IMP biosynthetic process"/>
    <property type="evidence" value="ECO:0007669"/>
    <property type="project" value="UniProtKB-UniRule"/>
</dbReference>
<dbReference type="InterPro" id="IPR013815">
    <property type="entry name" value="ATP_grasp_subdomain_1"/>
</dbReference>
<dbReference type="FunFam" id="3.90.600.10:FF:000001">
    <property type="entry name" value="Trifunctional purine biosynthetic protein adenosine-3"/>
    <property type="match status" value="1"/>
</dbReference>